<evidence type="ECO:0000256" key="1">
    <source>
        <dbReference type="ARBA" id="ARBA00004496"/>
    </source>
</evidence>
<dbReference type="Pfam" id="PF05741">
    <property type="entry name" value="zf-nanos"/>
    <property type="match status" value="1"/>
</dbReference>
<evidence type="ECO:0000256" key="4">
    <source>
        <dbReference type="ARBA" id="ARBA00022771"/>
    </source>
</evidence>
<sequence>MNTVPQGHLFSQSPPISPDFQRNFSKYFEFPELENHTKKRTCCSFCYNLYKKNCEKEGEKKILSKDEEGPWSFHPIAILGKITCPMLWFHKCQICGATGDSAHTEKHCKNSKI</sequence>
<evidence type="ECO:0000256" key="7">
    <source>
        <dbReference type="ARBA" id="ARBA00022884"/>
    </source>
</evidence>
<proteinExistence type="inferred from homology"/>
<evidence type="ECO:0000256" key="2">
    <source>
        <dbReference type="ARBA" id="ARBA00022490"/>
    </source>
</evidence>
<reference evidence="10" key="1">
    <citation type="submission" date="2022-11" db="EMBL/GenBank/DDBJ databases">
        <authorList>
            <person name="Kikuchi T."/>
        </authorList>
    </citation>
    <scope>NUCLEOTIDE SEQUENCE</scope>
    <source>
        <strain evidence="10">PS1010</strain>
    </source>
</reference>
<keyword evidence="3" id="KW-0479">Metal-binding</keyword>
<dbReference type="InterPro" id="IPR024161">
    <property type="entry name" value="Znf_nanos-typ"/>
</dbReference>
<keyword evidence="5" id="KW-0862">Zinc</keyword>
<dbReference type="GO" id="GO:0008270">
    <property type="term" value="F:zinc ion binding"/>
    <property type="evidence" value="ECO:0007669"/>
    <property type="project" value="UniProtKB-KW"/>
</dbReference>
<evidence type="ECO:0000313" key="11">
    <source>
        <dbReference type="Proteomes" id="UP001152747"/>
    </source>
</evidence>
<dbReference type="Gene3D" id="4.10.60.30">
    <property type="entry name" value="Nanos, RNA-binding domain"/>
    <property type="match status" value="1"/>
</dbReference>
<protein>
    <recommendedName>
        <fullName evidence="9">Nanos-type domain-containing protein</fullName>
    </recommendedName>
</protein>
<keyword evidence="6 8" id="KW-0810">Translation regulation</keyword>
<dbReference type="GO" id="GO:0005737">
    <property type="term" value="C:cytoplasm"/>
    <property type="evidence" value="ECO:0007669"/>
    <property type="project" value="UniProtKB-SubCell"/>
</dbReference>
<dbReference type="InterPro" id="IPR008705">
    <property type="entry name" value="Nanos/Xcar2"/>
</dbReference>
<keyword evidence="2" id="KW-0963">Cytoplasm</keyword>
<dbReference type="OrthoDB" id="5864971at2759"/>
<evidence type="ECO:0000313" key="10">
    <source>
        <dbReference type="EMBL" id="CAI5450461.1"/>
    </source>
</evidence>
<evidence type="ECO:0000256" key="3">
    <source>
        <dbReference type="ARBA" id="ARBA00022723"/>
    </source>
</evidence>
<comment type="caution">
    <text evidence="10">The sequence shown here is derived from an EMBL/GenBank/DDBJ whole genome shotgun (WGS) entry which is preliminary data.</text>
</comment>
<keyword evidence="7 8" id="KW-0694">RNA-binding</keyword>
<evidence type="ECO:0000259" key="9">
    <source>
        <dbReference type="PROSITE" id="PS51522"/>
    </source>
</evidence>
<dbReference type="Proteomes" id="UP001152747">
    <property type="component" value="Unassembled WGS sequence"/>
</dbReference>
<evidence type="ECO:0000256" key="8">
    <source>
        <dbReference type="PROSITE-ProRule" id="PRU00855"/>
    </source>
</evidence>
<accession>A0A9P1N729</accession>
<dbReference type="GO" id="GO:0003723">
    <property type="term" value="F:RNA binding"/>
    <property type="evidence" value="ECO:0007669"/>
    <property type="project" value="UniProtKB-UniRule"/>
</dbReference>
<keyword evidence="11" id="KW-1185">Reference proteome</keyword>
<feature type="domain" description="Nanos-type" evidence="9">
    <location>
        <begin position="42"/>
        <end position="110"/>
    </location>
</feature>
<organism evidence="10 11">
    <name type="scientific">Caenorhabditis angaria</name>
    <dbReference type="NCBI Taxonomy" id="860376"/>
    <lineage>
        <taxon>Eukaryota</taxon>
        <taxon>Metazoa</taxon>
        <taxon>Ecdysozoa</taxon>
        <taxon>Nematoda</taxon>
        <taxon>Chromadorea</taxon>
        <taxon>Rhabditida</taxon>
        <taxon>Rhabditina</taxon>
        <taxon>Rhabditomorpha</taxon>
        <taxon>Rhabditoidea</taxon>
        <taxon>Rhabditidae</taxon>
        <taxon>Peloderinae</taxon>
        <taxon>Caenorhabditis</taxon>
    </lineage>
</organism>
<dbReference type="PROSITE" id="PS51522">
    <property type="entry name" value="ZF_NANOS"/>
    <property type="match status" value="1"/>
</dbReference>
<evidence type="ECO:0000256" key="6">
    <source>
        <dbReference type="ARBA" id="ARBA00022845"/>
    </source>
</evidence>
<dbReference type="GO" id="GO:0006417">
    <property type="term" value="P:regulation of translation"/>
    <property type="evidence" value="ECO:0007669"/>
    <property type="project" value="UniProtKB-UniRule"/>
</dbReference>
<name>A0A9P1N729_9PELO</name>
<dbReference type="PANTHER" id="PTHR12887">
    <property type="entry name" value="NANOS PROTEIN"/>
    <property type="match status" value="1"/>
</dbReference>
<dbReference type="EMBL" id="CANHGI010000005">
    <property type="protein sequence ID" value="CAI5450461.1"/>
    <property type="molecule type" value="Genomic_DNA"/>
</dbReference>
<keyword evidence="4 8" id="KW-0863">Zinc-finger</keyword>
<comment type="similarity">
    <text evidence="8">Belongs to the nanos family.</text>
</comment>
<dbReference type="AlphaFoldDB" id="A0A9P1N729"/>
<dbReference type="InterPro" id="IPR038129">
    <property type="entry name" value="Nanos_sf"/>
</dbReference>
<gene>
    <name evidence="10" type="ORF">CAMP_LOCUS13098</name>
</gene>
<comment type="subcellular location">
    <subcellularLocation>
        <location evidence="1">Cytoplasm</location>
    </subcellularLocation>
</comment>
<evidence type="ECO:0000256" key="5">
    <source>
        <dbReference type="ARBA" id="ARBA00022833"/>
    </source>
</evidence>